<comment type="caution">
    <text evidence="3">The sequence shown here is derived from an EMBL/GenBank/DDBJ whole genome shotgun (WGS) entry which is preliminary data.</text>
</comment>
<dbReference type="Pfam" id="PF13372">
    <property type="entry name" value="Alginate_exp"/>
    <property type="match status" value="1"/>
</dbReference>
<protein>
    <submittedName>
        <fullName evidence="3">Alginate export family protein</fullName>
    </submittedName>
</protein>
<organism evidence="3 4">
    <name type="scientific">Candidatus Methylobacter titanis</name>
    <dbReference type="NCBI Taxonomy" id="3053457"/>
    <lineage>
        <taxon>Bacteria</taxon>
        <taxon>Pseudomonadati</taxon>
        <taxon>Pseudomonadota</taxon>
        <taxon>Gammaproteobacteria</taxon>
        <taxon>Methylococcales</taxon>
        <taxon>Methylococcaceae</taxon>
        <taxon>Methylobacter</taxon>
    </lineage>
</organism>
<dbReference type="Proteomes" id="UP001160519">
    <property type="component" value="Unassembled WGS sequence"/>
</dbReference>
<evidence type="ECO:0000313" key="3">
    <source>
        <dbReference type="EMBL" id="MDI1232438.1"/>
    </source>
</evidence>
<keyword evidence="1" id="KW-0732">Signal</keyword>
<proteinExistence type="predicted"/>
<evidence type="ECO:0000259" key="2">
    <source>
        <dbReference type="Pfam" id="PF13372"/>
    </source>
</evidence>
<feature type="chain" id="PRO_5041439972" evidence="1">
    <location>
        <begin position="24"/>
        <end position="416"/>
    </location>
</feature>
<accession>A0AA43QAR1</accession>
<evidence type="ECO:0000313" key="4">
    <source>
        <dbReference type="Proteomes" id="UP001160519"/>
    </source>
</evidence>
<name>A0AA43QAR1_9GAMM</name>
<feature type="signal peptide" evidence="1">
    <location>
        <begin position="1"/>
        <end position="23"/>
    </location>
</feature>
<reference evidence="3" key="1">
    <citation type="submission" date="2023-01" db="EMBL/GenBank/DDBJ databases">
        <title>Biogeochemical cycle of methane in antarctic sediments.</title>
        <authorList>
            <person name="Roldan D.M."/>
            <person name="Menes R.J."/>
        </authorList>
    </citation>
    <scope>NUCLEOTIDE SEQUENCE [LARGE SCALE GENOMIC DNA]</scope>
    <source>
        <strain evidence="3">K-2018 MAG008</strain>
    </source>
</reference>
<dbReference type="AlphaFoldDB" id="A0AA43QAR1"/>
<dbReference type="EMBL" id="JAQSDF010000085">
    <property type="protein sequence ID" value="MDI1232438.1"/>
    <property type="molecule type" value="Genomic_DNA"/>
</dbReference>
<keyword evidence="4" id="KW-1185">Reference proteome</keyword>
<dbReference type="InterPro" id="IPR025388">
    <property type="entry name" value="Alginate_export_dom"/>
</dbReference>
<sequence>MPLKKTKLPVSLLALVVSGSALAGVTQDVEDALNFYHYGKNGAVKIDLNYRYENVDQDRGPQKTANANTARLRAGLLSPTFHGLQGYAEYEGNLAMQEDFNSTRNGNTAYSTVADPEKSELNQLWLSYAGIPDTVIKGGRQRIKLDDDRFIGNVGWRQMETTFDSVLITHSNQQLFGLTVNAGYIGNVNTFTSTTENIEAPILNISYKVGDYGNLVGYGYWLDYTERENYEKSSQTYGLRMTNYQKPGDALKLSDNYGVVYTAEWGHQEDYGHGATRYATDRVNLMGGVTSYNFTFQGAVEQLDGKGLNKTFDTPLGTNHAFQGWADLFLVTPRDGIRDVSGAVHAVLDRGSVVLTGVYHDFTDDTGRLHYGKEWDFQATKKFGKHYSLLAKYAYYDADQFGTDTQKIWLQGNISF</sequence>
<gene>
    <name evidence="3" type="ORF">PSU93_14965</name>
</gene>
<feature type="domain" description="Alginate export" evidence="2">
    <location>
        <begin position="47"/>
        <end position="241"/>
    </location>
</feature>
<evidence type="ECO:0000256" key="1">
    <source>
        <dbReference type="SAM" id="SignalP"/>
    </source>
</evidence>